<evidence type="ECO:0000313" key="3">
    <source>
        <dbReference type="Proteomes" id="UP001604336"/>
    </source>
</evidence>
<dbReference type="Proteomes" id="UP001604336">
    <property type="component" value="Unassembled WGS sequence"/>
</dbReference>
<comment type="caution">
    <text evidence="2">The sequence shown here is derived from an EMBL/GenBank/DDBJ whole genome shotgun (WGS) entry which is preliminary data.</text>
</comment>
<name>A0ABD1RRT6_9LAMI</name>
<dbReference type="PANTHER" id="PTHR33240">
    <property type="entry name" value="OS08G0508500 PROTEIN"/>
    <property type="match status" value="1"/>
</dbReference>
<gene>
    <name evidence="2" type="ORF">Adt_26761</name>
</gene>
<organism evidence="2 3">
    <name type="scientific">Abeliophyllum distichum</name>
    <dbReference type="NCBI Taxonomy" id="126358"/>
    <lineage>
        <taxon>Eukaryota</taxon>
        <taxon>Viridiplantae</taxon>
        <taxon>Streptophyta</taxon>
        <taxon>Embryophyta</taxon>
        <taxon>Tracheophyta</taxon>
        <taxon>Spermatophyta</taxon>
        <taxon>Magnoliopsida</taxon>
        <taxon>eudicotyledons</taxon>
        <taxon>Gunneridae</taxon>
        <taxon>Pentapetalae</taxon>
        <taxon>asterids</taxon>
        <taxon>lamiids</taxon>
        <taxon>Lamiales</taxon>
        <taxon>Oleaceae</taxon>
        <taxon>Forsythieae</taxon>
        <taxon>Abeliophyllum</taxon>
    </lineage>
</organism>
<feature type="region of interest" description="Disordered" evidence="1">
    <location>
        <begin position="388"/>
        <end position="452"/>
    </location>
</feature>
<dbReference type="PANTHER" id="PTHR33240:SF15">
    <property type="entry name" value="GAG-PRO-LIKE PROTEIN"/>
    <property type="match status" value="1"/>
</dbReference>
<evidence type="ECO:0000256" key="1">
    <source>
        <dbReference type="SAM" id="MobiDB-lite"/>
    </source>
</evidence>
<dbReference type="Gene3D" id="2.40.70.10">
    <property type="entry name" value="Acid Proteases"/>
    <property type="match status" value="1"/>
</dbReference>
<dbReference type="SUPFAM" id="SSF50630">
    <property type="entry name" value="Acid proteases"/>
    <property type="match status" value="1"/>
</dbReference>
<accession>A0ABD1RRT6</accession>
<dbReference type="CDD" id="cd00303">
    <property type="entry name" value="retropepsin_like"/>
    <property type="match status" value="1"/>
</dbReference>
<dbReference type="InterPro" id="IPR021109">
    <property type="entry name" value="Peptidase_aspartic_dom_sf"/>
</dbReference>
<reference evidence="3" key="1">
    <citation type="submission" date="2024-07" db="EMBL/GenBank/DDBJ databases">
        <title>Two chromosome-level genome assemblies of Korean endemic species Abeliophyllum distichum and Forsythia ovata (Oleaceae).</title>
        <authorList>
            <person name="Jang H."/>
        </authorList>
    </citation>
    <scope>NUCLEOTIDE SEQUENCE [LARGE SCALE GENOMIC DNA]</scope>
</reference>
<evidence type="ECO:0000313" key="2">
    <source>
        <dbReference type="EMBL" id="KAL2491133.1"/>
    </source>
</evidence>
<sequence length="802" mass="93006">MPTEWAEVFLQRFKTARSKCFVPLPEKEFVKIAQSCLSFDLKKKFQDREFPDLFQLTANVIRYERLIREEEQMKNSSKGTYYRDPNFDVHVVDEYYDQTEICLAELVKGDSYACPLASNSGSMVKNEPMRDTSKKTRVFSFDITKVDTIFDRLYKDKQIKLSNKHKLPNPEQIKDKKYCKWHNAWSHTTNNCLVFRHVLQDAIELGRITFEAKKKMAMDENPFPRPIGVNMITGFKSGLPKFKLVVDNGDEDPEQQPSVFQRLKGKEAKRDERIMCARCSREVNENVEKIEVWRRHHRLNMVPDFQPIQRRNIPFGGRPPFERQFRPMYNIRPMHNGRTFRPHPNQSNVWHSFQYSAGKVMPFDEMTRTQQRRHQRNYGRMMRQQQEILCPKMSDSPKETNTEGLEDEKEDNVGDSMEELPENSSGRSKFERRKKDENEDDPGQSITIQFGTLPPILANNYLPANEFKSKEDEEIEDEEIKENDEEEACVREVDLLGEPSGRSFDYYVLYGTPKRKVRVLRFEKYGSPPIILSPPTGWVIGEERQEESDIEVQEIEPKEQCEILHVNLVQEVDSSRDKQEVEIEAAERVVFRKPTISLTKHLRPLYVKALVNGIPVAKVLIDNGAVINTIPYMMIKKFAKTESDLIPTEVILTSFNGGATSAKGVIPLDITMGTITKTTVFFIIDGPTSYNVLLGRDWIHGNRCIPSSLHQCLVFWNDKGEAEVVQADHRPFVAEANSVERFMYEGNYGPVRVVQEGEKTRIVTQSDESFSADTFIEMFDQMRPNIVALEEPVIGKKKIDKF</sequence>
<dbReference type="AlphaFoldDB" id="A0ABD1RRT6"/>
<dbReference type="EMBL" id="JBFOLK010000008">
    <property type="protein sequence ID" value="KAL2491133.1"/>
    <property type="molecule type" value="Genomic_DNA"/>
</dbReference>
<keyword evidence="3" id="KW-1185">Reference proteome</keyword>
<proteinExistence type="predicted"/>
<protein>
    <submittedName>
        <fullName evidence="2">Retroelement</fullName>
    </submittedName>
</protein>